<dbReference type="InterPro" id="IPR000846">
    <property type="entry name" value="DapB_N"/>
</dbReference>
<dbReference type="GO" id="GO:0008839">
    <property type="term" value="F:4-hydroxy-tetrahydrodipicolinate reductase"/>
    <property type="evidence" value="ECO:0007669"/>
    <property type="project" value="UniProtKB-EC"/>
</dbReference>
<dbReference type="AlphaFoldDB" id="B8D005"/>
<evidence type="ECO:0000259" key="4">
    <source>
        <dbReference type="Pfam" id="PF19328"/>
    </source>
</evidence>
<accession>B8D005</accession>
<keyword evidence="6" id="KW-1185">Reference proteome</keyword>
<feature type="domain" description="2,4-diaminopentanoate dehydrogenase C-terminal" evidence="4">
    <location>
        <begin position="137"/>
        <end position="332"/>
    </location>
</feature>
<dbReference type="KEGG" id="hor:Hore_21120"/>
<evidence type="ECO:0000259" key="3">
    <source>
        <dbReference type="Pfam" id="PF01113"/>
    </source>
</evidence>
<proteinExistence type="predicted"/>
<dbReference type="Pfam" id="PF01113">
    <property type="entry name" value="DapB_N"/>
    <property type="match status" value="1"/>
</dbReference>
<reference evidence="5 6" key="1">
    <citation type="journal article" date="2009" name="PLoS ONE">
        <title>Genome analysis of the anaerobic thermohalophilic bacterium Halothermothrix orenii.</title>
        <authorList>
            <person name="Mavromatis K."/>
            <person name="Ivanova N."/>
            <person name="Anderson I."/>
            <person name="Lykidis A."/>
            <person name="Hooper S.D."/>
            <person name="Sun H."/>
            <person name="Kunin V."/>
            <person name="Lapidus A."/>
            <person name="Hugenholtz P."/>
            <person name="Patel B."/>
            <person name="Kyrpides N.C."/>
        </authorList>
    </citation>
    <scope>NUCLEOTIDE SEQUENCE [LARGE SCALE GENOMIC DNA]</scope>
    <source>
        <strain evidence="6">H 168 / OCM 544 / DSM 9562</strain>
    </source>
</reference>
<dbReference type="RefSeq" id="WP_015923826.1">
    <property type="nucleotide sequence ID" value="NC_011899.1"/>
</dbReference>
<protein>
    <submittedName>
        <fullName evidence="5">Dihydrodipicolinate reductase</fullName>
        <ecNumber evidence="5">1.17.1.8</ecNumber>
    </submittedName>
</protein>
<name>B8D005_HALOH</name>
<dbReference type="HOGENOM" id="CLU_050509_1_1_9"/>
<dbReference type="Proteomes" id="UP000000719">
    <property type="component" value="Chromosome"/>
</dbReference>
<gene>
    <name evidence="5" type="ordered locus">Hore_21120</name>
</gene>
<evidence type="ECO:0000313" key="6">
    <source>
        <dbReference type="Proteomes" id="UP000000719"/>
    </source>
</evidence>
<evidence type="ECO:0000313" key="5">
    <source>
        <dbReference type="EMBL" id="ACL70857.1"/>
    </source>
</evidence>
<dbReference type="EC" id="1.17.1.8" evidence="5"/>
<dbReference type="EMBL" id="CP001098">
    <property type="protein sequence ID" value="ACL70857.1"/>
    <property type="molecule type" value="Genomic_DNA"/>
</dbReference>
<dbReference type="SUPFAM" id="SSF51735">
    <property type="entry name" value="NAD(P)-binding Rossmann-fold domains"/>
    <property type="match status" value="1"/>
</dbReference>
<dbReference type="eggNOG" id="COG3804">
    <property type="taxonomic scope" value="Bacteria"/>
</dbReference>
<evidence type="ECO:0000256" key="1">
    <source>
        <dbReference type="ARBA" id="ARBA00022857"/>
    </source>
</evidence>
<dbReference type="Gene3D" id="3.40.50.720">
    <property type="entry name" value="NAD(P)-binding Rossmann-like Domain"/>
    <property type="match status" value="1"/>
</dbReference>
<keyword evidence="2 5" id="KW-0560">Oxidoreductase</keyword>
<dbReference type="GO" id="GO:0009089">
    <property type="term" value="P:lysine biosynthetic process via diaminopimelate"/>
    <property type="evidence" value="ECO:0007669"/>
    <property type="project" value="InterPro"/>
</dbReference>
<dbReference type="STRING" id="373903.Hore_21120"/>
<dbReference type="Pfam" id="PF19328">
    <property type="entry name" value="DAP_DH_C"/>
    <property type="match status" value="1"/>
</dbReference>
<dbReference type="InterPro" id="IPR045760">
    <property type="entry name" value="DAP_DH_C"/>
</dbReference>
<organism evidence="5 6">
    <name type="scientific">Halothermothrix orenii (strain H 168 / OCM 544 / DSM 9562)</name>
    <dbReference type="NCBI Taxonomy" id="373903"/>
    <lineage>
        <taxon>Bacteria</taxon>
        <taxon>Bacillati</taxon>
        <taxon>Bacillota</taxon>
        <taxon>Clostridia</taxon>
        <taxon>Halanaerobiales</taxon>
        <taxon>Halothermotrichaceae</taxon>
        <taxon>Halothermothrix</taxon>
    </lineage>
</organism>
<dbReference type="CDD" id="cd24146">
    <property type="entry name" value="nat-AmDH_N_like"/>
    <property type="match status" value="1"/>
</dbReference>
<sequence length="333" mass="36218">MGFKIVVWGLGAMGSGMARLITEKRGLELVGGIDRDQNKKGKDLGKILGGESLGIKVENDFNYTFKDADLVIIATTSFTREVFPQIERAVNNGLNVITIAEEMAYPEAQEAELADKIDKLARENGVTVLGTGVNPGFVLDTLVVTLSAVSCKINKIKATRVNDLSPFGPTVMKTQGVGTTPEEFKEGVEKGEITGHIGFPESIRMIADTIGWDLDEIKEKREPIISNTHRETPYIKVEPGMVAGCNHIAWGLKDGKKIIELEHPQQICPEKEGVETGDYIEISGDPDLKLRIKPEIPGGKGTQAVAVNMIPAVIEARPGLVSMMDLPVPRYIK</sequence>
<dbReference type="NCBIfam" id="NF040740">
    <property type="entry name" value="ornith_Ord"/>
    <property type="match status" value="1"/>
</dbReference>
<keyword evidence="1" id="KW-0521">NADP</keyword>
<dbReference type="InterPro" id="IPR036291">
    <property type="entry name" value="NAD(P)-bd_dom_sf"/>
</dbReference>
<dbReference type="OrthoDB" id="9767616at2"/>
<evidence type="ECO:0000256" key="2">
    <source>
        <dbReference type="ARBA" id="ARBA00023002"/>
    </source>
</evidence>
<feature type="domain" description="Dihydrodipicolinate reductase N-terminal" evidence="3">
    <location>
        <begin position="4"/>
        <end position="76"/>
    </location>
</feature>